<accession>A0ABV8M040</accession>
<keyword evidence="1" id="KW-1133">Transmembrane helix</keyword>
<feature type="transmembrane region" description="Helical" evidence="1">
    <location>
        <begin position="52"/>
        <end position="75"/>
    </location>
</feature>
<feature type="transmembrane region" description="Helical" evidence="1">
    <location>
        <begin position="135"/>
        <end position="155"/>
    </location>
</feature>
<feature type="transmembrane region" description="Helical" evidence="1">
    <location>
        <begin position="12"/>
        <end position="32"/>
    </location>
</feature>
<comment type="caution">
    <text evidence="2">The sequence shown here is derived from an EMBL/GenBank/DDBJ whole genome shotgun (WGS) entry which is preliminary data.</text>
</comment>
<gene>
    <name evidence="2" type="ORF">ACFOZ4_35490</name>
</gene>
<evidence type="ECO:0000256" key="1">
    <source>
        <dbReference type="SAM" id="Phobius"/>
    </source>
</evidence>
<protein>
    <submittedName>
        <fullName evidence="2">DUF998 domain-containing protein</fullName>
    </submittedName>
</protein>
<keyword evidence="1" id="KW-0812">Transmembrane</keyword>
<organism evidence="2 3">
    <name type="scientific">Hamadaea flava</name>
    <dbReference type="NCBI Taxonomy" id="1742688"/>
    <lineage>
        <taxon>Bacteria</taxon>
        <taxon>Bacillati</taxon>
        <taxon>Actinomycetota</taxon>
        <taxon>Actinomycetes</taxon>
        <taxon>Micromonosporales</taxon>
        <taxon>Micromonosporaceae</taxon>
        <taxon>Hamadaea</taxon>
    </lineage>
</organism>
<dbReference type="InterPro" id="IPR009339">
    <property type="entry name" value="DUF998"/>
</dbReference>
<evidence type="ECO:0000313" key="2">
    <source>
        <dbReference type="EMBL" id="MFC4135938.1"/>
    </source>
</evidence>
<sequence>MDSRVVRWSAWAGLLAQPVFVASWLLAALWQGPRYDALAHTISDMYAVGAPHGVLLVIVLTACGLATVLFGLLALRPALAAAGSWGTVASILVTLSIYGLGDLLSPFEREACRLADPGCTGADQVANLGGALDSILSSAGIFIFVAALFVTASAMRRTPGWERLVRPTWLTGVGFIVLLLGLVVASETAIGGLLERLLAATGAAWLAVVAWHVVRGTAGAEESAARDGDSIAGDA</sequence>
<dbReference type="Pfam" id="PF06197">
    <property type="entry name" value="DUF998"/>
    <property type="match status" value="1"/>
</dbReference>
<evidence type="ECO:0000313" key="3">
    <source>
        <dbReference type="Proteomes" id="UP001595816"/>
    </source>
</evidence>
<keyword evidence="1" id="KW-0472">Membrane</keyword>
<reference evidence="3" key="1">
    <citation type="journal article" date="2019" name="Int. J. Syst. Evol. Microbiol.">
        <title>The Global Catalogue of Microorganisms (GCM) 10K type strain sequencing project: providing services to taxonomists for standard genome sequencing and annotation.</title>
        <authorList>
            <consortium name="The Broad Institute Genomics Platform"/>
            <consortium name="The Broad Institute Genome Sequencing Center for Infectious Disease"/>
            <person name="Wu L."/>
            <person name="Ma J."/>
        </authorList>
    </citation>
    <scope>NUCLEOTIDE SEQUENCE [LARGE SCALE GENOMIC DNA]</scope>
    <source>
        <strain evidence="3">CGMCC 4.7289</strain>
    </source>
</reference>
<dbReference type="EMBL" id="JBHSAY010000028">
    <property type="protein sequence ID" value="MFC4135938.1"/>
    <property type="molecule type" value="Genomic_DNA"/>
</dbReference>
<dbReference type="Proteomes" id="UP001595816">
    <property type="component" value="Unassembled WGS sequence"/>
</dbReference>
<dbReference type="RefSeq" id="WP_253762522.1">
    <property type="nucleotide sequence ID" value="NZ_JAMZDZ010000001.1"/>
</dbReference>
<feature type="transmembrane region" description="Helical" evidence="1">
    <location>
        <begin position="197"/>
        <end position="214"/>
    </location>
</feature>
<name>A0ABV8M040_9ACTN</name>
<feature type="transmembrane region" description="Helical" evidence="1">
    <location>
        <begin position="167"/>
        <end position="185"/>
    </location>
</feature>
<keyword evidence="3" id="KW-1185">Reference proteome</keyword>
<feature type="transmembrane region" description="Helical" evidence="1">
    <location>
        <begin position="82"/>
        <end position="101"/>
    </location>
</feature>
<proteinExistence type="predicted"/>